<feature type="region of interest" description="Disordered" evidence="1">
    <location>
        <begin position="153"/>
        <end position="174"/>
    </location>
</feature>
<sequence>MWTDGAIPVYEMCLLRPNSLLVCAATGQRRRPAYGARAGRRVPRRLCPAVKVRIKEKKRLWSQAARNWLTGRPHRRSPAPAHIAHIVQSTVGLKRCLARCGDDVAEGKYELLTVGKRSKQKQKQKQTTPQPHSVSPFLRLLQYLRHCQLLPSTQHSHRPSSQCRRLPDKTSPECPAKRTQLFPSITLFRPCRHFVFFVATAQPDLR</sequence>
<feature type="compositionally biased region" description="Polar residues" evidence="1">
    <location>
        <begin position="153"/>
        <end position="163"/>
    </location>
</feature>
<proteinExistence type="predicted"/>
<keyword evidence="3" id="KW-1185">Reference proteome</keyword>
<evidence type="ECO:0000313" key="3">
    <source>
        <dbReference type="Proteomes" id="UP000799291"/>
    </source>
</evidence>
<organism evidence="2 3">
    <name type="scientific">Lentithecium fluviatile CBS 122367</name>
    <dbReference type="NCBI Taxonomy" id="1168545"/>
    <lineage>
        <taxon>Eukaryota</taxon>
        <taxon>Fungi</taxon>
        <taxon>Dikarya</taxon>
        <taxon>Ascomycota</taxon>
        <taxon>Pezizomycotina</taxon>
        <taxon>Dothideomycetes</taxon>
        <taxon>Pleosporomycetidae</taxon>
        <taxon>Pleosporales</taxon>
        <taxon>Massarineae</taxon>
        <taxon>Lentitheciaceae</taxon>
        <taxon>Lentithecium</taxon>
    </lineage>
</organism>
<dbReference type="EMBL" id="MU005570">
    <property type="protein sequence ID" value="KAF2691099.1"/>
    <property type="molecule type" value="Genomic_DNA"/>
</dbReference>
<gene>
    <name evidence="2" type="ORF">K458DRAFT_67243</name>
</gene>
<name>A0A6G1JLR4_9PLEO</name>
<evidence type="ECO:0000256" key="1">
    <source>
        <dbReference type="SAM" id="MobiDB-lite"/>
    </source>
</evidence>
<accession>A0A6G1JLR4</accession>
<evidence type="ECO:0000313" key="2">
    <source>
        <dbReference type="EMBL" id="KAF2691099.1"/>
    </source>
</evidence>
<dbReference type="Proteomes" id="UP000799291">
    <property type="component" value="Unassembled WGS sequence"/>
</dbReference>
<protein>
    <submittedName>
        <fullName evidence="2">Uncharacterized protein</fullName>
    </submittedName>
</protein>
<reference evidence="2" key="1">
    <citation type="journal article" date="2020" name="Stud. Mycol.">
        <title>101 Dothideomycetes genomes: a test case for predicting lifestyles and emergence of pathogens.</title>
        <authorList>
            <person name="Haridas S."/>
            <person name="Albert R."/>
            <person name="Binder M."/>
            <person name="Bloem J."/>
            <person name="Labutti K."/>
            <person name="Salamov A."/>
            <person name="Andreopoulos B."/>
            <person name="Baker S."/>
            <person name="Barry K."/>
            <person name="Bills G."/>
            <person name="Bluhm B."/>
            <person name="Cannon C."/>
            <person name="Castanera R."/>
            <person name="Culley D."/>
            <person name="Daum C."/>
            <person name="Ezra D."/>
            <person name="Gonzalez J."/>
            <person name="Henrissat B."/>
            <person name="Kuo A."/>
            <person name="Liang C."/>
            <person name="Lipzen A."/>
            <person name="Lutzoni F."/>
            <person name="Magnuson J."/>
            <person name="Mondo S."/>
            <person name="Nolan M."/>
            <person name="Ohm R."/>
            <person name="Pangilinan J."/>
            <person name="Park H.-J."/>
            <person name="Ramirez L."/>
            <person name="Alfaro M."/>
            <person name="Sun H."/>
            <person name="Tritt A."/>
            <person name="Yoshinaga Y."/>
            <person name="Zwiers L.-H."/>
            <person name="Turgeon B."/>
            <person name="Goodwin S."/>
            <person name="Spatafora J."/>
            <person name="Crous P."/>
            <person name="Grigoriev I."/>
        </authorList>
    </citation>
    <scope>NUCLEOTIDE SEQUENCE</scope>
    <source>
        <strain evidence="2">CBS 122367</strain>
    </source>
</reference>
<dbReference type="AlphaFoldDB" id="A0A6G1JLR4"/>